<sequence length="56" mass="6337">MFFRGLTQVTHETALGFPLKRTHVCQLSAPTLPSHLCASALTRFKLRCGFREYILA</sequence>
<accession>A0A564YHY5</accession>
<protein>
    <submittedName>
        <fullName evidence="1">Uncharacterized protein</fullName>
    </submittedName>
</protein>
<name>A0A564YHY5_HYMDI</name>
<keyword evidence="2" id="KW-1185">Reference proteome</keyword>
<evidence type="ECO:0000313" key="1">
    <source>
        <dbReference type="EMBL" id="VUZ46569.1"/>
    </source>
</evidence>
<reference evidence="1 2" key="1">
    <citation type="submission" date="2019-07" db="EMBL/GenBank/DDBJ databases">
        <authorList>
            <person name="Jastrzebski P J."/>
            <person name="Paukszto L."/>
            <person name="Jastrzebski P J."/>
        </authorList>
    </citation>
    <scope>NUCLEOTIDE SEQUENCE [LARGE SCALE GENOMIC DNA]</scope>
    <source>
        <strain evidence="1 2">WMS-il1</strain>
    </source>
</reference>
<organism evidence="1 2">
    <name type="scientific">Hymenolepis diminuta</name>
    <name type="common">Rat tapeworm</name>
    <dbReference type="NCBI Taxonomy" id="6216"/>
    <lineage>
        <taxon>Eukaryota</taxon>
        <taxon>Metazoa</taxon>
        <taxon>Spiralia</taxon>
        <taxon>Lophotrochozoa</taxon>
        <taxon>Platyhelminthes</taxon>
        <taxon>Cestoda</taxon>
        <taxon>Eucestoda</taxon>
        <taxon>Cyclophyllidea</taxon>
        <taxon>Hymenolepididae</taxon>
        <taxon>Hymenolepis</taxon>
    </lineage>
</organism>
<proteinExistence type="predicted"/>
<dbReference type="AlphaFoldDB" id="A0A564YHY5"/>
<dbReference type="Proteomes" id="UP000321570">
    <property type="component" value="Unassembled WGS sequence"/>
</dbReference>
<evidence type="ECO:0000313" key="2">
    <source>
        <dbReference type="Proteomes" id="UP000321570"/>
    </source>
</evidence>
<dbReference type="EMBL" id="CABIJS010000222">
    <property type="protein sequence ID" value="VUZ46569.1"/>
    <property type="molecule type" value="Genomic_DNA"/>
</dbReference>
<gene>
    <name evidence="1" type="ORF">WMSIL1_LOCUS6497</name>
</gene>